<reference evidence="1" key="1">
    <citation type="submission" date="2020-05" db="EMBL/GenBank/DDBJ databases">
        <title>Large-scale comparative analyses of tick genomes elucidate their genetic diversity and vector capacities.</title>
        <authorList>
            <person name="Jia N."/>
            <person name="Wang J."/>
            <person name="Shi W."/>
            <person name="Du L."/>
            <person name="Sun Y."/>
            <person name="Zhan W."/>
            <person name="Jiang J."/>
            <person name="Wang Q."/>
            <person name="Zhang B."/>
            <person name="Ji P."/>
            <person name="Sakyi L.B."/>
            <person name="Cui X."/>
            <person name="Yuan T."/>
            <person name="Jiang B."/>
            <person name="Yang W."/>
            <person name="Lam T.T.-Y."/>
            <person name="Chang Q."/>
            <person name="Ding S."/>
            <person name="Wang X."/>
            <person name="Zhu J."/>
            <person name="Ruan X."/>
            <person name="Zhao L."/>
            <person name="Wei J."/>
            <person name="Que T."/>
            <person name="Du C."/>
            <person name="Cheng J."/>
            <person name="Dai P."/>
            <person name="Han X."/>
            <person name="Huang E."/>
            <person name="Gao Y."/>
            <person name="Liu J."/>
            <person name="Shao H."/>
            <person name="Ye R."/>
            <person name="Li L."/>
            <person name="Wei W."/>
            <person name="Wang X."/>
            <person name="Wang C."/>
            <person name="Yang T."/>
            <person name="Huo Q."/>
            <person name="Li W."/>
            <person name="Guo W."/>
            <person name="Chen H."/>
            <person name="Zhou L."/>
            <person name="Ni X."/>
            <person name="Tian J."/>
            <person name="Zhou Y."/>
            <person name="Sheng Y."/>
            <person name="Liu T."/>
            <person name="Pan Y."/>
            <person name="Xia L."/>
            <person name="Li J."/>
            <person name="Zhao F."/>
            <person name="Cao W."/>
        </authorList>
    </citation>
    <scope>NUCLEOTIDE SEQUENCE</scope>
    <source>
        <strain evidence="1">Hyas-2018</strain>
    </source>
</reference>
<evidence type="ECO:0000313" key="2">
    <source>
        <dbReference type="Proteomes" id="UP000821845"/>
    </source>
</evidence>
<protein>
    <submittedName>
        <fullName evidence="1">Uncharacterized protein</fullName>
    </submittedName>
</protein>
<keyword evidence="2" id="KW-1185">Reference proteome</keyword>
<dbReference type="Proteomes" id="UP000821845">
    <property type="component" value="Chromosome 10"/>
</dbReference>
<organism evidence="1 2">
    <name type="scientific">Hyalomma asiaticum</name>
    <name type="common">Tick</name>
    <dbReference type="NCBI Taxonomy" id="266040"/>
    <lineage>
        <taxon>Eukaryota</taxon>
        <taxon>Metazoa</taxon>
        <taxon>Ecdysozoa</taxon>
        <taxon>Arthropoda</taxon>
        <taxon>Chelicerata</taxon>
        <taxon>Arachnida</taxon>
        <taxon>Acari</taxon>
        <taxon>Parasitiformes</taxon>
        <taxon>Ixodida</taxon>
        <taxon>Ixodoidea</taxon>
        <taxon>Ixodidae</taxon>
        <taxon>Hyalomminae</taxon>
        <taxon>Hyalomma</taxon>
    </lineage>
</organism>
<proteinExistence type="predicted"/>
<accession>A0ACB7TAV1</accession>
<name>A0ACB7TAV1_HYAAI</name>
<sequence length="257" mass="28837">MDHSAGSYQYCVIWTQEITRTTETPNLSSKRRPSTRKEKGSAKLAWKPKLPQKFYPYLFVVFLKPRTSLALGATFQPGELGLSLRAYLGVQSAANLNFVLYHEQNLITTSTKSAYVADFFLGDFVTNSAKGDVSLHGHLKVSDKEVGHGVGPLANQETAEILKDSIQWRQATIHYIRKFGTSNKARPTFAEKVKLRTVHYNSLSLSRPTSGQSPRAACVVMWETGQTHAPNHPRIVAACVDNRHHFWRGFPHLTRVT</sequence>
<evidence type="ECO:0000313" key="1">
    <source>
        <dbReference type="EMBL" id="KAH6943376.1"/>
    </source>
</evidence>
<dbReference type="EMBL" id="CM023490">
    <property type="protein sequence ID" value="KAH6943376.1"/>
    <property type="molecule type" value="Genomic_DNA"/>
</dbReference>
<gene>
    <name evidence="1" type="ORF">HPB50_020562</name>
</gene>
<comment type="caution">
    <text evidence="1">The sequence shown here is derived from an EMBL/GenBank/DDBJ whole genome shotgun (WGS) entry which is preliminary data.</text>
</comment>